<evidence type="ECO:0000313" key="1">
    <source>
        <dbReference type="EMBL" id="MDP9892602.1"/>
    </source>
</evidence>
<evidence type="ECO:0000313" key="2">
    <source>
        <dbReference type="Proteomes" id="UP001242045"/>
    </source>
</evidence>
<dbReference type="RefSeq" id="WP_307684457.1">
    <property type="nucleotide sequence ID" value="NZ_JAUSRD010000003.1"/>
</dbReference>
<gene>
    <name evidence="1" type="ORF">J2W31_001707</name>
</gene>
<dbReference type="AlphaFoldDB" id="A0AAW8CY31"/>
<dbReference type="Proteomes" id="UP001242045">
    <property type="component" value="Unassembled WGS sequence"/>
</dbReference>
<proteinExistence type="predicted"/>
<dbReference type="EMBL" id="JAUSRD010000003">
    <property type="protein sequence ID" value="MDP9892602.1"/>
    <property type="molecule type" value="Genomic_DNA"/>
</dbReference>
<comment type="caution">
    <text evidence="1">The sequence shown here is derived from an EMBL/GenBank/DDBJ whole genome shotgun (WGS) entry which is preliminary data.</text>
</comment>
<protein>
    <submittedName>
        <fullName evidence="1">Uncharacterized protein</fullName>
    </submittedName>
</protein>
<organism evidence="1 2">
    <name type="scientific">Variovorax boronicumulans</name>
    <dbReference type="NCBI Taxonomy" id="436515"/>
    <lineage>
        <taxon>Bacteria</taxon>
        <taxon>Pseudomonadati</taxon>
        <taxon>Pseudomonadota</taxon>
        <taxon>Betaproteobacteria</taxon>
        <taxon>Burkholderiales</taxon>
        <taxon>Comamonadaceae</taxon>
        <taxon>Variovorax</taxon>
    </lineage>
</organism>
<sequence>MKTVNGIQVFDHGEVPPLPEGAPLEAGFESKWGYKLAKNGPDYTWVAGTEDDYRLAEGKYRGIAPEKVDIQNWCSQTAPMSCSGDCTGVIGGSCQLKYSPYDGGYYFCSCT</sequence>
<reference evidence="1" key="1">
    <citation type="submission" date="2023-07" db="EMBL/GenBank/DDBJ databases">
        <title>Sorghum-associated microbial communities from plants grown in Nebraska, USA.</title>
        <authorList>
            <person name="Schachtman D."/>
        </authorList>
    </citation>
    <scope>NUCLEOTIDE SEQUENCE</scope>
    <source>
        <strain evidence="1">DS3754</strain>
    </source>
</reference>
<accession>A0AAW8CY31</accession>
<name>A0AAW8CY31_9BURK</name>